<gene>
    <name evidence="2" type="ORF">S12H4_47761</name>
</gene>
<dbReference type="AlphaFoldDB" id="X1V9A7"/>
<comment type="caution">
    <text evidence="2">The sequence shown here is derived from an EMBL/GenBank/DDBJ whole genome shotgun (WGS) entry which is preliminary data.</text>
</comment>
<feature type="non-terminal residue" evidence="2">
    <location>
        <position position="39"/>
    </location>
</feature>
<accession>X1V9A7</accession>
<feature type="region of interest" description="Disordered" evidence="1">
    <location>
        <begin position="18"/>
        <end position="39"/>
    </location>
</feature>
<sequence length="39" mass="4453">MSLVVPVTVAQEIFRREEERKRRAIEKPAPGLRLGPPPE</sequence>
<evidence type="ECO:0000256" key="1">
    <source>
        <dbReference type="SAM" id="MobiDB-lite"/>
    </source>
</evidence>
<evidence type="ECO:0000313" key="2">
    <source>
        <dbReference type="EMBL" id="GAJ13122.1"/>
    </source>
</evidence>
<dbReference type="EMBL" id="BARW01029775">
    <property type="protein sequence ID" value="GAJ13122.1"/>
    <property type="molecule type" value="Genomic_DNA"/>
</dbReference>
<proteinExistence type="predicted"/>
<reference evidence="2" key="1">
    <citation type="journal article" date="2014" name="Front. Microbiol.">
        <title>High frequency of phylogenetically diverse reductive dehalogenase-homologous genes in deep subseafloor sedimentary metagenomes.</title>
        <authorList>
            <person name="Kawai M."/>
            <person name="Futagami T."/>
            <person name="Toyoda A."/>
            <person name="Takaki Y."/>
            <person name="Nishi S."/>
            <person name="Hori S."/>
            <person name="Arai W."/>
            <person name="Tsubouchi T."/>
            <person name="Morono Y."/>
            <person name="Uchiyama I."/>
            <person name="Ito T."/>
            <person name="Fujiyama A."/>
            <person name="Inagaki F."/>
            <person name="Takami H."/>
        </authorList>
    </citation>
    <scope>NUCLEOTIDE SEQUENCE</scope>
    <source>
        <strain evidence="2">Expedition CK06-06</strain>
    </source>
</reference>
<protein>
    <submittedName>
        <fullName evidence="2">Uncharacterized protein</fullName>
    </submittedName>
</protein>
<name>X1V9A7_9ZZZZ</name>
<organism evidence="2">
    <name type="scientific">marine sediment metagenome</name>
    <dbReference type="NCBI Taxonomy" id="412755"/>
    <lineage>
        <taxon>unclassified sequences</taxon>
        <taxon>metagenomes</taxon>
        <taxon>ecological metagenomes</taxon>
    </lineage>
</organism>